<feature type="domain" description="Secretion system C-terminal sorting" evidence="7">
    <location>
        <begin position="404"/>
        <end position="463"/>
    </location>
</feature>
<evidence type="ECO:0000256" key="2">
    <source>
        <dbReference type="ARBA" id="ARBA00022801"/>
    </source>
</evidence>
<feature type="signal peptide" evidence="5">
    <location>
        <begin position="1"/>
        <end position="21"/>
    </location>
</feature>
<dbReference type="Pfam" id="PF00150">
    <property type="entry name" value="Cellulase"/>
    <property type="match status" value="1"/>
</dbReference>
<sequence length="473" mass="53435">MKRLNLYFLILFSITNFIIDAQPTPHQMVQLMGRGINIGNVLSAPVEGNWAPVLQQTYIQDVASAGFTTVRIPIDFFGYRTTGDTSIYPKAAGTLSSYTGSTADYIIDSNYLNRVEEVINWALDENLIVILDFHGKTLKEEFLDTFDQGFAPASYTYPDSAKRAADNEKFRAIWSQVANRFKDYSYNLLFEIVNEPYFRMSAVEMNILNTDVINIIRSSGSNNVDRNIVITGGGANSWQAPLQISSTILNSDNHLIPTFHYYRPFNFTNSSSQQHTDNDWGSASDKATVDSEFDQVQTWAQNNNVPMFLGEFAADNEGGYNYFTQTYGDYEGPDNASRVLYHEYIAEAAISRGFSFTAWDAGDRANKTIYKVTDRSWVEDVRNALLGSTLSSEIFGETANSLQVYPNPIKNRLNIKSTKPISYIEVFDFNGKYLLKFDSSNIIDLSNLDIGVFLLKVVYKDETLPIFQKIIKQ</sequence>
<dbReference type="RefSeq" id="WP_386127941.1">
    <property type="nucleotide sequence ID" value="NZ_JBHTJL010000009.1"/>
</dbReference>
<accession>A0ABW3N3G2</accession>
<dbReference type="PANTHER" id="PTHR31297:SF17">
    <property type="entry name" value="ENDOGLUCANASE"/>
    <property type="match status" value="1"/>
</dbReference>
<dbReference type="NCBIfam" id="TIGR04183">
    <property type="entry name" value="Por_Secre_tail"/>
    <property type="match status" value="1"/>
</dbReference>
<protein>
    <submittedName>
        <fullName evidence="8">Cellulase family glycosylhydrolase</fullName>
    </submittedName>
</protein>
<evidence type="ECO:0000259" key="7">
    <source>
        <dbReference type="Pfam" id="PF18962"/>
    </source>
</evidence>
<evidence type="ECO:0000256" key="4">
    <source>
        <dbReference type="RuleBase" id="RU361153"/>
    </source>
</evidence>
<keyword evidence="3 4" id="KW-0326">Glycosidase</keyword>
<comment type="similarity">
    <text evidence="4">Belongs to the glycosyl hydrolase 5 (cellulase A) family.</text>
</comment>
<dbReference type="PROSITE" id="PS00659">
    <property type="entry name" value="GLYCOSYL_HYDROL_F5"/>
    <property type="match status" value="1"/>
</dbReference>
<evidence type="ECO:0000256" key="5">
    <source>
        <dbReference type="SAM" id="SignalP"/>
    </source>
</evidence>
<comment type="caution">
    <text evidence="8">The sequence shown here is derived from an EMBL/GenBank/DDBJ whole genome shotgun (WGS) entry which is preliminary data.</text>
</comment>
<dbReference type="Gene3D" id="3.20.20.80">
    <property type="entry name" value="Glycosidases"/>
    <property type="match status" value="1"/>
</dbReference>
<dbReference type="InterPro" id="IPR017853">
    <property type="entry name" value="GH"/>
</dbReference>
<evidence type="ECO:0000256" key="3">
    <source>
        <dbReference type="ARBA" id="ARBA00023295"/>
    </source>
</evidence>
<evidence type="ECO:0000259" key="6">
    <source>
        <dbReference type="Pfam" id="PF00150"/>
    </source>
</evidence>
<organism evidence="8 9">
    <name type="scientific">Winogradskyella litorisediminis</name>
    <dbReference type="NCBI Taxonomy" id="1156618"/>
    <lineage>
        <taxon>Bacteria</taxon>
        <taxon>Pseudomonadati</taxon>
        <taxon>Bacteroidota</taxon>
        <taxon>Flavobacteriia</taxon>
        <taxon>Flavobacteriales</taxon>
        <taxon>Flavobacteriaceae</taxon>
        <taxon>Winogradskyella</taxon>
    </lineage>
</organism>
<dbReference type="InterPro" id="IPR001547">
    <property type="entry name" value="Glyco_hydro_5"/>
</dbReference>
<evidence type="ECO:0000256" key="1">
    <source>
        <dbReference type="ARBA" id="ARBA00022729"/>
    </source>
</evidence>
<dbReference type="InterPro" id="IPR050386">
    <property type="entry name" value="Glycosyl_hydrolase_5"/>
</dbReference>
<keyword evidence="2 4" id="KW-0378">Hydrolase</keyword>
<dbReference type="PANTHER" id="PTHR31297">
    <property type="entry name" value="GLUCAN ENDO-1,6-BETA-GLUCOSIDASE B"/>
    <property type="match status" value="1"/>
</dbReference>
<keyword evidence="9" id="KW-1185">Reference proteome</keyword>
<gene>
    <name evidence="8" type="ORF">ACFQ1Q_03265</name>
</gene>
<dbReference type="InterPro" id="IPR026444">
    <property type="entry name" value="Secre_tail"/>
</dbReference>
<evidence type="ECO:0000313" key="9">
    <source>
        <dbReference type="Proteomes" id="UP001597013"/>
    </source>
</evidence>
<name>A0ABW3N3G2_9FLAO</name>
<evidence type="ECO:0000313" key="8">
    <source>
        <dbReference type="EMBL" id="MFD1062253.1"/>
    </source>
</evidence>
<keyword evidence="1 5" id="KW-0732">Signal</keyword>
<dbReference type="InterPro" id="IPR018087">
    <property type="entry name" value="Glyco_hydro_5_CS"/>
</dbReference>
<feature type="chain" id="PRO_5046754330" evidence="5">
    <location>
        <begin position="22"/>
        <end position="473"/>
    </location>
</feature>
<reference evidence="9" key="1">
    <citation type="journal article" date="2019" name="Int. J. Syst. Evol. Microbiol.">
        <title>The Global Catalogue of Microorganisms (GCM) 10K type strain sequencing project: providing services to taxonomists for standard genome sequencing and annotation.</title>
        <authorList>
            <consortium name="The Broad Institute Genomics Platform"/>
            <consortium name="The Broad Institute Genome Sequencing Center for Infectious Disease"/>
            <person name="Wu L."/>
            <person name="Ma J."/>
        </authorList>
    </citation>
    <scope>NUCLEOTIDE SEQUENCE [LARGE SCALE GENOMIC DNA]</scope>
    <source>
        <strain evidence="9">CCUG 62215</strain>
    </source>
</reference>
<feature type="domain" description="Glycoside hydrolase family 5" evidence="6">
    <location>
        <begin position="46"/>
        <end position="363"/>
    </location>
</feature>
<proteinExistence type="inferred from homology"/>
<dbReference type="SUPFAM" id="SSF51445">
    <property type="entry name" value="(Trans)glycosidases"/>
    <property type="match status" value="1"/>
</dbReference>
<dbReference type="EMBL" id="JBHTJL010000009">
    <property type="protein sequence ID" value="MFD1062253.1"/>
    <property type="molecule type" value="Genomic_DNA"/>
</dbReference>
<dbReference type="Pfam" id="PF18962">
    <property type="entry name" value="Por_Secre_tail"/>
    <property type="match status" value="1"/>
</dbReference>
<dbReference type="Proteomes" id="UP001597013">
    <property type="component" value="Unassembled WGS sequence"/>
</dbReference>